<evidence type="ECO:0000313" key="3">
    <source>
        <dbReference type="Proteomes" id="UP000184330"/>
    </source>
</evidence>
<dbReference type="EMBL" id="FJOG01000008">
    <property type="protein sequence ID" value="CZR56480.1"/>
    <property type="molecule type" value="Genomic_DNA"/>
</dbReference>
<feature type="region of interest" description="Disordered" evidence="1">
    <location>
        <begin position="103"/>
        <end position="185"/>
    </location>
</feature>
<evidence type="ECO:0008006" key="4">
    <source>
        <dbReference type="Google" id="ProtNLM"/>
    </source>
</evidence>
<sequence length="330" mass="37825">MTKSRGTKPHLSGRPRPKAPPKKEKPAPFRPDISPQEVERRSKLSDKAKSNEAWEVADNEQIWLEQNWWTGEKYNPLAWSKPLSDSTPGESLLVDDPDVYHSFFRAHGEESSDDDDDATQQEESTSSASSTPPKSQTQTESSGSAKAFFHGAGQSRPNPRNAYKAARKAERRIRKSAAQQDAEEFFRKRREKRAEAHDRAMVDEPKDTTKYWQNFKRSQRKDQEKYSVYYLALSTSLVAFKTDPNSNNFPKPHGFRCRGKDCLKVDNIKCCHHDLEKVLRGSGEFSGKWLKKERLQWHPDKFPGPGARMEHARVCSTEIFSLCERLLQGN</sequence>
<feature type="compositionally biased region" description="Basic residues" evidence="1">
    <location>
        <begin position="1"/>
        <end position="20"/>
    </location>
</feature>
<gene>
    <name evidence="2" type="ORF">PAC_06368</name>
</gene>
<feature type="compositionally biased region" description="Basic residues" evidence="1">
    <location>
        <begin position="165"/>
        <end position="175"/>
    </location>
</feature>
<feature type="region of interest" description="Disordered" evidence="1">
    <location>
        <begin position="1"/>
        <end position="61"/>
    </location>
</feature>
<reference evidence="2 3" key="1">
    <citation type="submission" date="2016-03" db="EMBL/GenBank/DDBJ databases">
        <authorList>
            <person name="Ploux O."/>
        </authorList>
    </citation>
    <scope>NUCLEOTIDE SEQUENCE [LARGE SCALE GENOMIC DNA]</scope>
    <source>
        <strain evidence="2 3">UAMH 11012</strain>
    </source>
</reference>
<feature type="compositionally biased region" description="Acidic residues" evidence="1">
    <location>
        <begin position="111"/>
        <end position="120"/>
    </location>
</feature>
<keyword evidence="3" id="KW-1185">Reference proteome</keyword>
<feature type="region of interest" description="Disordered" evidence="1">
    <location>
        <begin position="76"/>
        <end position="95"/>
    </location>
</feature>
<proteinExistence type="predicted"/>
<dbReference type="OrthoDB" id="4764735at2759"/>
<evidence type="ECO:0000256" key="1">
    <source>
        <dbReference type="SAM" id="MobiDB-lite"/>
    </source>
</evidence>
<feature type="compositionally biased region" description="Basic and acidic residues" evidence="1">
    <location>
        <begin position="37"/>
        <end position="52"/>
    </location>
</feature>
<name>A0A1L7WUR0_9HELO</name>
<dbReference type="AlphaFoldDB" id="A0A1L7WUR0"/>
<dbReference type="Proteomes" id="UP000184330">
    <property type="component" value="Unassembled WGS sequence"/>
</dbReference>
<feature type="compositionally biased region" description="Low complexity" evidence="1">
    <location>
        <begin position="121"/>
        <end position="142"/>
    </location>
</feature>
<protein>
    <recommendedName>
        <fullName evidence="4">J domain-containing protein</fullName>
    </recommendedName>
</protein>
<accession>A0A1L7WUR0</accession>
<evidence type="ECO:0000313" key="2">
    <source>
        <dbReference type="EMBL" id="CZR56480.1"/>
    </source>
</evidence>
<organism evidence="2 3">
    <name type="scientific">Phialocephala subalpina</name>
    <dbReference type="NCBI Taxonomy" id="576137"/>
    <lineage>
        <taxon>Eukaryota</taxon>
        <taxon>Fungi</taxon>
        <taxon>Dikarya</taxon>
        <taxon>Ascomycota</taxon>
        <taxon>Pezizomycotina</taxon>
        <taxon>Leotiomycetes</taxon>
        <taxon>Helotiales</taxon>
        <taxon>Mollisiaceae</taxon>
        <taxon>Phialocephala</taxon>
        <taxon>Phialocephala fortinii species complex</taxon>
    </lineage>
</organism>